<dbReference type="EMBL" id="LT608188">
    <property type="protein sequence ID" value="SCM20265.1"/>
    <property type="molecule type" value="Genomic_DNA"/>
</dbReference>
<dbReference type="PANTHER" id="PTHR12378">
    <property type="entry name" value="DESUMOYLATING ISOPEPTIDASE"/>
    <property type="match status" value="1"/>
</dbReference>
<evidence type="ECO:0000256" key="1">
    <source>
        <dbReference type="ARBA" id="ARBA00008140"/>
    </source>
</evidence>
<evidence type="ECO:0000259" key="4">
    <source>
        <dbReference type="PROSITE" id="PS51858"/>
    </source>
</evidence>
<protein>
    <submittedName>
        <fullName evidence="5">PPPDE peptidase, putative</fullName>
    </submittedName>
</protein>
<reference evidence="5 6" key="1">
    <citation type="submission" date="2016-08" db="EMBL/GenBank/DDBJ databases">
        <authorList>
            <consortium name="Pathogen Informatics"/>
        </authorList>
    </citation>
    <scope>NUCLEOTIDE SEQUENCE [LARGE SCALE GENOMIC DNA]</scope>
    <source>
        <strain evidence="5 6">DS</strain>
    </source>
</reference>
<dbReference type="SMART" id="SM01179">
    <property type="entry name" value="DUF862"/>
    <property type="match status" value="1"/>
</dbReference>
<dbReference type="InterPro" id="IPR008580">
    <property type="entry name" value="PPPDE_dom"/>
</dbReference>
<sequence length="247" mass="28743">MSIYLHTYILDVPFFLKNVRHTGIEVFGSEYTFSMDGIVTSKPKRSGIGRYSKSYELGFMKLTYYEFSEILNVLGKIYRPNTYNFIYKNCNHFCDDLFELLCGKRLLHSFMIYSRLGKFFGDFKNVAMCGSVNTMDITKDDKNMYVCALKLSKSILKKNKNINNKKTILYQNTINEDISHNFIQQPSYIIPYTPYSPTTISPSMYYNPSILTRSTQSSNYEKCFNDFNTNTYNTLYSLSTTDGFSFP</sequence>
<organism evidence="5 6">
    <name type="scientific">Plasmodium chabaudi adami</name>
    <dbReference type="NCBI Taxonomy" id="5826"/>
    <lineage>
        <taxon>Eukaryota</taxon>
        <taxon>Sar</taxon>
        <taxon>Alveolata</taxon>
        <taxon>Apicomplexa</taxon>
        <taxon>Aconoidasida</taxon>
        <taxon>Haemosporida</taxon>
        <taxon>Plasmodiidae</taxon>
        <taxon>Plasmodium</taxon>
        <taxon>Plasmodium (Vinckeia)</taxon>
    </lineage>
</organism>
<dbReference type="PANTHER" id="PTHR12378:SF80">
    <property type="entry name" value="IP06716P-RELATED"/>
    <property type="match status" value="1"/>
</dbReference>
<keyword evidence="2" id="KW-0645">Protease</keyword>
<feature type="domain" description="PPPDE" evidence="4">
    <location>
        <begin position="1"/>
        <end position="130"/>
    </location>
</feature>
<dbReference type="Gene3D" id="3.90.1720.30">
    <property type="entry name" value="PPPDE domains"/>
    <property type="match status" value="1"/>
</dbReference>
<name>A0A1C6YAE3_PLACE</name>
<evidence type="ECO:0000256" key="2">
    <source>
        <dbReference type="ARBA" id="ARBA00022670"/>
    </source>
</evidence>
<dbReference type="GO" id="GO:0016579">
    <property type="term" value="P:protein deubiquitination"/>
    <property type="evidence" value="ECO:0007669"/>
    <property type="project" value="TreeGrafter"/>
</dbReference>
<dbReference type="Proteomes" id="UP000507536">
    <property type="component" value="Chromosome 8"/>
</dbReference>
<comment type="similarity">
    <text evidence="1">Belongs to the DeSI family.</text>
</comment>
<proteinExistence type="inferred from homology"/>
<dbReference type="InterPro" id="IPR042266">
    <property type="entry name" value="PPPDE_sf"/>
</dbReference>
<dbReference type="AlphaFoldDB" id="A0A1C6YAE3"/>
<dbReference type="Pfam" id="PF05903">
    <property type="entry name" value="Peptidase_C97"/>
    <property type="match status" value="1"/>
</dbReference>
<dbReference type="GO" id="GO:0101005">
    <property type="term" value="F:deubiquitinase activity"/>
    <property type="evidence" value="ECO:0007669"/>
    <property type="project" value="TreeGrafter"/>
</dbReference>
<dbReference type="PROSITE" id="PS51858">
    <property type="entry name" value="PPPDE"/>
    <property type="match status" value="1"/>
</dbReference>
<accession>A0A1C6YAE3</accession>
<gene>
    <name evidence="5" type="ORF">PCHDS_000166300</name>
</gene>
<keyword evidence="3" id="KW-0378">Hydrolase</keyword>
<evidence type="ECO:0000313" key="6">
    <source>
        <dbReference type="Proteomes" id="UP000507536"/>
    </source>
</evidence>
<evidence type="ECO:0000313" key="5">
    <source>
        <dbReference type="EMBL" id="SCM20265.1"/>
    </source>
</evidence>
<dbReference type="GO" id="GO:0006508">
    <property type="term" value="P:proteolysis"/>
    <property type="evidence" value="ECO:0007669"/>
    <property type="project" value="UniProtKB-KW"/>
</dbReference>
<evidence type="ECO:0000256" key="3">
    <source>
        <dbReference type="ARBA" id="ARBA00022801"/>
    </source>
</evidence>